<dbReference type="InterPro" id="IPR006530">
    <property type="entry name" value="YD"/>
</dbReference>
<evidence type="ECO:0008006" key="3">
    <source>
        <dbReference type="Google" id="ProtNLM"/>
    </source>
</evidence>
<organism evidence="1 2">
    <name type="scientific">Sphingomonas koreensis</name>
    <dbReference type="NCBI Taxonomy" id="93064"/>
    <lineage>
        <taxon>Bacteria</taxon>
        <taxon>Pseudomonadati</taxon>
        <taxon>Pseudomonadota</taxon>
        <taxon>Alphaproteobacteria</taxon>
        <taxon>Sphingomonadales</taxon>
        <taxon>Sphingomonadaceae</taxon>
        <taxon>Sphingomonas</taxon>
    </lineage>
</organism>
<dbReference type="Proteomes" id="UP000286681">
    <property type="component" value="Unassembled WGS sequence"/>
</dbReference>
<proteinExistence type="predicted"/>
<dbReference type="InterPro" id="IPR031325">
    <property type="entry name" value="RHS_repeat"/>
</dbReference>
<comment type="caution">
    <text evidence="1">The sequence shown here is derived from an EMBL/GenBank/DDBJ whole genome shotgun (WGS) entry which is preliminary data.</text>
</comment>
<dbReference type="Pfam" id="PF05593">
    <property type="entry name" value="RHS_repeat"/>
    <property type="match status" value="1"/>
</dbReference>
<name>A0AAJ4S4T4_9SPHN</name>
<dbReference type="EMBL" id="QQWO01000004">
    <property type="protein sequence ID" value="RSV05660.1"/>
    <property type="molecule type" value="Genomic_DNA"/>
</dbReference>
<evidence type="ECO:0000313" key="2">
    <source>
        <dbReference type="Proteomes" id="UP000286681"/>
    </source>
</evidence>
<dbReference type="AlphaFoldDB" id="A0AAJ4S4T4"/>
<protein>
    <recommendedName>
        <fullName evidence="3">YD repeat-containing protein</fullName>
    </recommendedName>
</protein>
<sequence length="166" mass="17170">MILCLVTSSANAGETVTYTYDALGRLVSVSHSGGPNSGVSSGYAYDAAGNRTNVKTTTPSSGGNCTFSVHDENFGYDWEFPSNGLAIWIDIAGTCTAPTTINYTFSGPGMPSGNFVIQPGQTSYYYYYLPVPCSYAGSGSFSTSISIASGPGSIADNAGSIHITDC</sequence>
<reference evidence="1 2" key="1">
    <citation type="submission" date="2018-07" db="EMBL/GenBank/DDBJ databases">
        <title>Genomic and Epidemiologic Investigation of an Indolent Hospital Outbreak.</title>
        <authorList>
            <person name="Johnson R.C."/>
            <person name="Deming C."/>
            <person name="Conlan S."/>
            <person name="Zellmer C.J."/>
            <person name="Michelin A.V."/>
            <person name="Lee-Lin S."/>
            <person name="Thomas P.J."/>
            <person name="Park M."/>
            <person name="Weingarten R.A."/>
            <person name="Less J."/>
            <person name="Dekker J.P."/>
            <person name="Frank K.M."/>
            <person name="Musser K.A."/>
            <person name="Mcquiston J.R."/>
            <person name="Henderson D.K."/>
            <person name="Lau A.F."/>
            <person name="Palmore T.N."/>
            <person name="Segre J.A."/>
        </authorList>
    </citation>
    <scope>NUCLEOTIDE SEQUENCE [LARGE SCALE GENOMIC DNA]</scope>
    <source>
        <strain evidence="1 2">SK-NIH.Env10_0317</strain>
    </source>
</reference>
<gene>
    <name evidence="1" type="ORF">CA257_05410</name>
</gene>
<evidence type="ECO:0000313" key="1">
    <source>
        <dbReference type="EMBL" id="RSV05660.1"/>
    </source>
</evidence>
<accession>A0AAJ4S4T4</accession>
<dbReference type="NCBIfam" id="TIGR01643">
    <property type="entry name" value="YD_repeat_2x"/>
    <property type="match status" value="1"/>
</dbReference>
<dbReference type="Gene3D" id="2.180.10.10">
    <property type="entry name" value="RHS repeat-associated core"/>
    <property type="match status" value="1"/>
</dbReference>